<organism evidence="1 2">
    <name type="scientific">Elaeophora elaphi</name>
    <dbReference type="NCBI Taxonomy" id="1147741"/>
    <lineage>
        <taxon>Eukaryota</taxon>
        <taxon>Metazoa</taxon>
        <taxon>Ecdysozoa</taxon>
        <taxon>Nematoda</taxon>
        <taxon>Chromadorea</taxon>
        <taxon>Rhabditida</taxon>
        <taxon>Spirurina</taxon>
        <taxon>Spiruromorpha</taxon>
        <taxon>Filarioidea</taxon>
        <taxon>Onchocercidae</taxon>
        <taxon>Elaeophora</taxon>
    </lineage>
</organism>
<evidence type="ECO:0000313" key="1">
    <source>
        <dbReference type="Proteomes" id="UP000050640"/>
    </source>
</evidence>
<dbReference type="AlphaFoldDB" id="A0A0R3RJB4"/>
<dbReference type="STRING" id="1147741.A0A0R3RJB4"/>
<name>A0A0R3RJB4_9BILA</name>
<dbReference type="WBParaSite" id="EEL_0000157301-mRNA-1">
    <property type="protein sequence ID" value="EEL_0000157301-mRNA-1"/>
    <property type="gene ID" value="EEL_0000157301"/>
</dbReference>
<protein>
    <submittedName>
        <fullName evidence="2">Uncharacterized protein</fullName>
    </submittedName>
</protein>
<reference evidence="2" key="1">
    <citation type="submission" date="2017-02" db="UniProtKB">
        <authorList>
            <consortium name="WormBaseParasite"/>
        </authorList>
    </citation>
    <scope>IDENTIFICATION</scope>
</reference>
<sequence>MRCGFCDCFGPFLSHRKKDNLEAPLDQNTLNRCLELVQAHEARQDILLKHSEHQRPLISTVYDTCAPYRNTTVQPPESLYNRNYWPGTPPPSYRLIRSKIERNLVR</sequence>
<dbReference type="Proteomes" id="UP000050640">
    <property type="component" value="Unplaced"/>
</dbReference>
<accession>A0A0R3RJB4</accession>
<proteinExistence type="predicted"/>
<keyword evidence="1" id="KW-1185">Reference proteome</keyword>
<evidence type="ECO:0000313" key="2">
    <source>
        <dbReference type="WBParaSite" id="EEL_0000157301-mRNA-1"/>
    </source>
</evidence>